<feature type="domain" description="Cadherin" evidence="9">
    <location>
        <begin position="789"/>
        <end position="892"/>
    </location>
</feature>
<name>A0ABM0JFB9_APLCA</name>
<keyword evidence="3" id="KW-0677">Repeat</keyword>
<feature type="domain" description="Cadherin" evidence="9">
    <location>
        <begin position="689"/>
        <end position="788"/>
    </location>
</feature>
<dbReference type="Gene3D" id="2.60.40.60">
    <property type="entry name" value="Cadherins"/>
    <property type="match status" value="19"/>
</dbReference>
<dbReference type="PROSITE" id="PS50268">
    <property type="entry name" value="CADHERIN_2"/>
    <property type="match status" value="18"/>
</dbReference>
<evidence type="ECO:0000259" key="9">
    <source>
        <dbReference type="PROSITE" id="PS50268"/>
    </source>
</evidence>
<feature type="domain" description="Cadherin" evidence="9">
    <location>
        <begin position="476"/>
        <end position="580"/>
    </location>
</feature>
<feature type="domain" description="Cadherin" evidence="9">
    <location>
        <begin position="1533"/>
        <end position="1640"/>
    </location>
</feature>
<evidence type="ECO:0000256" key="7">
    <source>
        <dbReference type="PROSITE-ProRule" id="PRU00043"/>
    </source>
</evidence>
<feature type="domain" description="Cadherin" evidence="9">
    <location>
        <begin position="367"/>
        <end position="475"/>
    </location>
</feature>
<keyword evidence="2" id="KW-0812">Transmembrane</keyword>
<evidence type="ECO:0000256" key="8">
    <source>
        <dbReference type="SAM" id="SignalP"/>
    </source>
</evidence>
<evidence type="ECO:0000313" key="11">
    <source>
        <dbReference type="RefSeq" id="XP_005092400.1"/>
    </source>
</evidence>
<feature type="domain" description="Cadherin" evidence="9">
    <location>
        <begin position="1103"/>
        <end position="1211"/>
    </location>
</feature>
<evidence type="ECO:0000256" key="2">
    <source>
        <dbReference type="ARBA" id="ARBA00022692"/>
    </source>
</evidence>
<feature type="domain" description="Cadherin" evidence="9">
    <location>
        <begin position="1221"/>
        <end position="1318"/>
    </location>
</feature>
<feature type="signal peptide" evidence="8">
    <location>
        <begin position="1"/>
        <end position="36"/>
    </location>
</feature>
<organism evidence="10 11">
    <name type="scientific">Aplysia californica</name>
    <name type="common">California sea hare</name>
    <dbReference type="NCBI Taxonomy" id="6500"/>
    <lineage>
        <taxon>Eukaryota</taxon>
        <taxon>Metazoa</taxon>
        <taxon>Spiralia</taxon>
        <taxon>Lophotrochozoa</taxon>
        <taxon>Mollusca</taxon>
        <taxon>Gastropoda</taxon>
        <taxon>Heterobranchia</taxon>
        <taxon>Euthyneura</taxon>
        <taxon>Tectipleura</taxon>
        <taxon>Aplysiida</taxon>
        <taxon>Aplysioidea</taxon>
        <taxon>Aplysiidae</taxon>
        <taxon>Aplysia</taxon>
    </lineage>
</organism>
<feature type="domain" description="Cadherin" evidence="9">
    <location>
        <begin position="1425"/>
        <end position="1533"/>
    </location>
</feature>
<keyword evidence="4 7" id="KW-0106">Calcium</keyword>
<gene>
    <name evidence="11" type="primary">LOC101845449</name>
</gene>
<dbReference type="PRINTS" id="PR00205">
    <property type="entry name" value="CADHERIN"/>
</dbReference>
<feature type="domain" description="Cadherin" evidence="9">
    <location>
        <begin position="893"/>
        <end position="998"/>
    </location>
</feature>
<dbReference type="InterPro" id="IPR002126">
    <property type="entry name" value="Cadherin-like_dom"/>
</dbReference>
<dbReference type="Pfam" id="PF25374">
    <property type="entry name" value="Cadherin_FAT4_N"/>
    <property type="match status" value="1"/>
</dbReference>
<feature type="domain" description="Cadherin" evidence="9">
    <location>
        <begin position="1320"/>
        <end position="1424"/>
    </location>
</feature>
<feature type="domain" description="Cadherin" evidence="9">
    <location>
        <begin position="137"/>
        <end position="247"/>
    </location>
</feature>
<protein>
    <submittedName>
        <fullName evidence="11">Cadherin-related tumor suppressor</fullName>
    </submittedName>
</protein>
<proteinExistence type="predicted"/>
<feature type="domain" description="Cadherin" evidence="9">
    <location>
        <begin position="1753"/>
        <end position="1850"/>
    </location>
</feature>
<dbReference type="GeneID" id="101845449"/>
<feature type="domain" description="Cadherin" evidence="9">
    <location>
        <begin position="1642"/>
        <end position="1752"/>
    </location>
</feature>
<dbReference type="SMART" id="SM00112">
    <property type="entry name" value="CA"/>
    <property type="match status" value="18"/>
</dbReference>
<dbReference type="SUPFAM" id="SSF49313">
    <property type="entry name" value="Cadherin-like"/>
    <property type="match status" value="19"/>
</dbReference>
<accession>A0ABM0JFB9</accession>
<feature type="domain" description="Cadherin" evidence="9">
    <location>
        <begin position="581"/>
        <end position="688"/>
    </location>
</feature>
<evidence type="ECO:0000256" key="6">
    <source>
        <dbReference type="ARBA" id="ARBA00023136"/>
    </source>
</evidence>
<feature type="domain" description="Cadherin" evidence="9">
    <location>
        <begin position="248"/>
        <end position="361"/>
    </location>
</feature>
<dbReference type="PANTHER" id="PTHR24026">
    <property type="entry name" value="FAT ATYPICAL CADHERIN-RELATED"/>
    <property type="match status" value="1"/>
</dbReference>
<evidence type="ECO:0000313" key="10">
    <source>
        <dbReference type="Proteomes" id="UP000694888"/>
    </source>
</evidence>
<keyword evidence="10" id="KW-1185">Reference proteome</keyword>
<dbReference type="Proteomes" id="UP000694888">
    <property type="component" value="Unplaced"/>
</dbReference>
<dbReference type="InterPro" id="IPR015919">
    <property type="entry name" value="Cadherin-like_sf"/>
</dbReference>
<dbReference type="InterPro" id="IPR020894">
    <property type="entry name" value="Cadherin_CS"/>
</dbReference>
<sequence length="1986" mass="216699">MTLLSPRRRAMHTAPYMLHHVLCVILLHFLVAFAQGQGPGIIELSVVENSIVGTVVGSVDYVQGYSYSFQEPNSLFELSTSGTLRTLDSIDRESIPESLVRLFVVGTPPTTLDSQVTFSVVITVLDVNDNRPDFQVDDNKEIIAFQEDAREGRTKSIITASDPDGGNNGTLSYRIASGNEKGMFGLDFTGLPLILYLVKRGSEGFDREKLDYYELVVSACDGGVPPLCTELTVGVNILDVNDNTPAFDLSDYTTQVNESAPVGSSVFRAEATDEDIGLNGEVSYRLEDESNQFKIDENTGVIETVTSPLACSRRCGRSSNKCSPNSCFIKIVASDKGLNALSGRAYLYIEVLDENDHNPIISFSKDNADITTASVDESADLQTVVFTVTVTDEDSGANGETSLRIIKGNEEGYFFHLSIPQYDINEIQVQKALDRETINKFNLTFEAVDHGSPQRTSTAHILIYVNDANDHQPVFDRDDYSVSLSEFSKPHSFVANVRATDKDEGVNSKLTYQISSGNEFSWFNIDPDTGLVTTRTYIDHEKSAMVVLNISAHDGGSIPKYSHAVLSITVGDENDCAPKFSKSSYKLELEENIPPAADITTLSAVDLDSAENGTVEFSIHPDTEMQFPNTFQIHPTSGKLTAQKRFDREEKSHYVIKVIAQDKGPQPLSSTATIDLSIKDVNDNPPKFTPKENYVNVFDSDPAGLQVVSVSAHDKDTGENGKILYALRNSINDFEIDKDSGMISTSRQLSAREYRLVVSAVDGGGRPSENDAIIKVIVISISSLAPVFTDSEYNFRIREDEQEKQHQTDRTVGQVQATSQTSQPVTYAIIDGDVESVFKIGASSGVISTLSAIDREVQPQYTLTVIALAGEKIISKKVTVTVEDVNDNSPEFLTHTTEATVLENWPVGHNIFLAQATDSDAGNNRVITYSLASADDTNDVFAIDAQTGVISLAKPPNQLASDSTTLTVTATDGGSSPRSRSMQVVMRLEDVNDHTPLFALTRHELFVSEAQSVNEVVMEVHATDEDEGPNGDLSYSIVRGNEEHRFGIFPEGSLFVAHGLDREKRDMYSLTITVKDNGKEPRSSSVNITVYVQDENDNAPEFTQVSYEFRVRENMPADSYVGSVKAVDNDLGRNAEILYSLGGGNVNFTIDPILGTIFTKREFDREYIVKTTNLPYYVFDVYASDNGLHKQQSKVSVRVNVLDENDSPPVFLQASGSSRAVSENTEVGEEITTLVAVDADAGANAAVTYAITAGNEDGKFRIHETDGKLFLQLALDRESRDHYMLTIKATDTGESVQLESTTDLEIYVLDYNDNAPEFAADTVRSVTVSETTLEGENLAIFSGTDRDMGNNAKLRFDIVSGNEDDTFRLNMATGYLYLARELNYEAKREHVLNITLSDSGFPALSVSLTFKVIVLDANDNAPVFLHGQSRIHIKENRDVGSSIAEVSAKDEDSGELGQVRFSIYKQTPVGDHFQINPVSGVITLSNAFDREVADSFEVTIHATDQVSNPALRRTSEKFLTILVDDVNDNPPVFNSPSVFLVAYPSPSGTTVASLSASDVDDGDNAKVTFNFVGAKPLLFNLNPSTGTISLAQDLPASHLSYTLTVIATDGVRGSSSSTVNTATATVTLLLYTSSGVGPVFLSSNPKSGTVDENMPEGTEVLRMSAQPSKPGLGSVEYYITRVSAAGQDYAEVFTVGRSSGVVSTAAILDREKLPASLQVDINAVEKENGEQRVTTTQVEISIVDKNDNPPVFSSSLYDAEVKEAGQSDSSVARVFVTDPDPTASLSLTLSGPDSGNFRIGQDGVVTAVKPLDYGKQRTYRMSVDASDGKHQVRSSLHLTVVDINDHAPSFDRPFYSFEVLESARPGATIGHVLATDQDNGLNARVTYELQSEWGKEYFLLDEVQGSLTLLKELDYEERQLYTLKVIAKDAGSPPLNSVVTVYVDVKDANDNQPLFDPVSYYREISEDAEILTWLVNVSATDMDSGE</sequence>
<dbReference type="CDD" id="cd11304">
    <property type="entry name" value="Cadherin_repeat"/>
    <property type="match status" value="18"/>
</dbReference>
<dbReference type="Pfam" id="PF00028">
    <property type="entry name" value="Cadherin"/>
    <property type="match status" value="17"/>
</dbReference>
<evidence type="ECO:0000256" key="4">
    <source>
        <dbReference type="ARBA" id="ARBA00022837"/>
    </source>
</evidence>
<comment type="subcellular location">
    <subcellularLocation>
        <location evidence="1">Membrane</location>
    </subcellularLocation>
</comment>
<feature type="domain" description="Cadherin" evidence="9">
    <location>
        <begin position="999"/>
        <end position="1102"/>
    </location>
</feature>
<dbReference type="PANTHER" id="PTHR24026:SF126">
    <property type="entry name" value="PROTOCADHERIN FAT 4"/>
    <property type="match status" value="1"/>
</dbReference>
<reference evidence="11" key="1">
    <citation type="submission" date="2025-08" db="UniProtKB">
        <authorList>
            <consortium name="RefSeq"/>
        </authorList>
    </citation>
    <scope>IDENTIFICATION</scope>
</reference>
<feature type="domain" description="Cadherin" evidence="9">
    <location>
        <begin position="38"/>
        <end position="134"/>
    </location>
</feature>
<keyword evidence="5" id="KW-1133">Transmembrane helix</keyword>
<keyword evidence="6" id="KW-0472">Membrane</keyword>
<keyword evidence="8" id="KW-0732">Signal</keyword>
<feature type="chain" id="PRO_5046727522" evidence="8">
    <location>
        <begin position="37"/>
        <end position="1986"/>
    </location>
</feature>
<dbReference type="PROSITE" id="PS00232">
    <property type="entry name" value="CADHERIN_1"/>
    <property type="match status" value="10"/>
</dbReference>
<feature type="domain" description="Cadherin" evidence="9">
    <location>
        <begin position="1851"/>
        <end position="1955"/>
    </location>
</feature>
<evidence type="ECO:0000256" key="5">
    <source>
        <dbReference type="ARBA" id="ARBA00022989"/>
    </source>
</evidence>
<evidence type="ECO:0000256" key="1">
    <source>
        <dbReference type="ARBA" id="ARBA00004370"/>
    </source>
</evidence>
<dbReference type="RefSeq" id="XP_005092400.1">
    <property type="nucleotide sequence ID" value="XM_005092343.3"/>
</dbReference>
<evidence type="ECO:0000256" key="3">
    <source>
        <dbReference type="ARBA" id="ARBA00022737"/>
    </source>
</evidence>